<gene>
    <name evidence="5" type="ORF">RM544_10200</name>
</gene>
<accession>A0AAW8R0W7</accession>
<keyword evidence="2 3" id="KW-0802">TPR repeat</keyword>
<dbReference type="RefSeq" id="WP_311361682.1">
    <property type="nucleotide sequence ID" value="NZ_JAVRIE010000003.1"/>
</dbReference>
<evidence type="ECO:0000256" key="2">
    <source>
        <dbReference type="ARBA" id="ARBA00022803"/>
    </source>
</evidence>
<feature type="chain" id="PRO_5043857995" evidence="4">
    <location>
        <begin position="30"/>
        <end position="423"/>
    </location>
</feature>
<reference evidence="5 6" key="1">
    <citation type="submission" date="2023-09" db="EMBL/GenBank/DDBJ databases">
        <authorList>
            <person name="Rey-Velasco X."/>
        </authorList>
    </citation>
    <scope>NUCLEOTIDE SEQUENCE [LARGE SCALE GENOMIC DNA]</scope>
    <source>
        <strain evidence="5 6">W409</strain>
    </source>
</reference>
<evidence type="ECO:0000256" key="4">
    <source>
        <dbReference type="SAM" id="SignalP"/>
    </source>
</evidence>
<dbReference type="Pfam" id="PF13432">
    <property type="entry name" value="TPR_16"/>
    <property type="match status" value="1"/>
</dbReference>
<dbReference type="PANTHER" id="PTHR44186">
    <property type="match status" value="1"/>
</dbReference>
<dbReference type="Gene3D" id="1.25.40.10">
    <property type="entry name" value="Tetratricopeptide repeat domain"/>
    <property type="match status" value="2"/>
</dbReference>
<dbReference type="EMBL" id="JAVRIE010000003">
    <property type="protein sequence ID" value="MDT0582912.1"/>
    <property type="molecule type" value="Genomic_DNA"/>
</dbReference>
<dbReference type="PANTHER" id="PTHR44186:SF1">
    <property type="entry name" value="BARDET-BIEDL SYNDROME 4 PROTEIN"/>
    <property type="match status" value="1"/>
</dbReference>
<evidence type="ECO:0000256" key="3">
    <source>
        <dbReference type="PROSITE-ProRule" id="PRU00339"/>
    </source>
</evidence>
<feature type="signal peptide" evidence="4">
    <location>
        <begin position="1"/>
        <end position="29"/>
    </location>
</feature>
<comment type="caution">
    <text evidence="5">The sequence shown here is derived from an EMBL/GenBank/DDBJ whole genome shotgun (WGS) entry which is preliminary data.</text>
</comment>
<feature type="repeat" description="TPR" evidence="3">
    <location>
        <begin position="334"/>
        <end position="367"/>
    </location>
</feature>
<evidence type="ECO:0000256" key="1">
    <source>
        <dbReference type="ARBA" id="ARBA00022737"/>
    </source>
</evidence>
<keyword evidence="6" id="KW-1185">Reference proteome</keyword>
<dbReference type="InterPro" id="IPR011990">
    <property type="entry name" value="TPR-like_helical_dom_sf"/>
</dbReference>
<dbReference type="AlphaFoldDB" id="A0AAW8R0W7"/>
<dbReference type="Proteomes" id="UP001249020">
    <property type="component" value="Unassembled WGS sequence"/>
</dbReference>
<keyword evidence="4" id="KW-0732">Signal</keyword>
<dbReference type="PROSITE" id="PS50005">
    <property type="entry name" value="TPR"/>
    <property type="match status" value="1"/>
</dbReference>
<organism evidence="5 6">
    <name type="scientific">Brumicola blandensis</name>
    <dbReference type="NCBI Taxonomy" id="3075611"/>
    <lineage>
        <taxon>Bacteria</taxon>
        <taxon>Pseudomonadati</taxon>
        <taxon>Pseudomonadota</taxon>
        <taxon>Gammaproteobacteria</taxon>
        <taxon>Alteromonadales</taxon>
        <taxon>Alteromonadaceae</taxon>
        <taxon>Brumicola</taxon>
    </lineage>
</organism>
<proteinExistence type="predicted"/>
<dbReference type="InterPro" id="IPR019734">
    <property type="entry name" value="TPR_rpt"/>
</dbReference>
<dbReference type="SMART" id="SM00028">
    <property type="entry name" value="TPR"/>
    <property type="match status" value="4"/>
</dbReference>
<dbReference type="SUPFAM" id="SSF48452">
    <property type="entry name" value="TPR-like"/>
    <property type="match status" value="3"/>
</dbReference>
<keyword evidence="1" id="KW-0677">Repeat</keyword>
<name>A0AAW8R0W7_9ALTE</name>
<evidence type="ECO:0000313" key="5">
    <source>
        <dbReference type="EMBL" id="MDT0582912.1"/>
    </source>
</evidence>
<sequence length="423" mass="47835">MKKQFKNLKATVLMTSALVLGSYSSLSMAQSSMQVQCPGYKPAKTKLLSERTGKKLNKAFEAYNQDLTKEAIDLLYEIEAKDPFDRASVDRFLGQLLISEDGKRAEAKDYLERAVKTKVLNDNDHAPLLKLVGDLEYEAGNYEVAMSWFDKWMDFTCKEDGLTYLKIAKSYIEMKQMEKVIAPADKAIALMDPPKEGAYSLKVQSYYERKMYNEAIDVMETAIHVFPDSDTWYTRLGLFYQITEQYQKALAMFELSYMQGFLTTATQHKQFAQLYAVNGIPHKAAEIVEKHIKSGLIPRDKDNLSSVANSLYQAREFKKAAVYFGEAAKVGNDPDLYRRQGSMLLSAGDYKGAVEALNKALVNNAENEGKVHYALIEAHFYLGDYKAAMLAANKAKTFRAIRKNADAWIPYIQTKATNKGIRI</sequence>
<evidence type="ECO:0000313" key="6">
    <source>
        <dbReference type="Proteomes" id="UP001249020"/>
    </source>
</evidence>
<protein>
    <submittedName>
        <fullName evidence="5">Tetratricopeptide repeat protein</fullName>
    </submittedName>
</protein>